<evidence type="ECO:0000256" key="3">
    <source>
        <dbReference type="ARBA" id="ARBA00022729"/>
    </source>
</evidence>
<dbReference type="PROSITE" id="PS00080">
    <property type="entry name" value="MULTICOPPER_OXIDASE2"/>
    <property type="match status" value="1"/>
</dbReference>
<dbReference type="Pfam" id="PF00394">
    <property type="entry name" value="Cu-oxidase"/>
    <property type="match status" value="1"/>
</dbReference>
<feature type="domain" description="Plastocyanin-like" evidence="8">
    <location>
        <begin position="362"/>
        <end position="492"/>
    </location>
</feature>
<dbReference type="PANTHER" id="PTHR11709:SF361">
    <property type="entry name" value="IRON TRANSPORT MULTICOPPER OXIDASE FET3"/>
    <property type="match status" value="1"/>
</dbReference>
<organism evidence="10 11">
    <name type="scientific">Diaporthe australafricana</name>
    <dbReference type="NCBI Taxonomy" id="127596"/>
    <lineage>
        <taxon>Eukaryota</taxon>
        <taxon>Fungi</taxon>
        <taxon>Dikarya</taxon>
        <taxon>Ascomycota</taxon>
        <taxon>Pezizomycotina</taxon>
        <taxon>Sordariomycetes</taxon>
        <taxon>Sordariomycetidae</taxon>
        <taxon>Diaporthales</taxon>
        <taxon>Diaporthaceae</taxon>
        <taxon>Diaporthe</taxon>
    </lineage>
</organism>
<dbReference type="EMBL" id="JAWRVE010000021">
    <property type="protein sequence ID" value="KAL1874823.1"/>
    <property type="molecule type" value="Genomic_DNA"/>
</dbReference>
<dbReference type="InterPro" id="IPR033138">
    <property type="entry name" value="Cu_oxidase_CS"/>
</dbReference>
<evidence type="ECO:0000313" key="10">
    <source>
        <dbReference type="EMBL" id="KAL1874823.1"/>
    </source>
</evidence>
<dbReference type="Proteomes" id="UP001583177">
    <property type="component" value="Unassembled WGS sequence"/>
</dbReference>
<gene>
    <name evidence="10" type="ORF">Daus18300_003364</name>
</gene>
<keyword evidence="5" id="KW-0186">Copper</keyword>
<comment type="similarity">
    <text evidence="1">Belongs to the multicopper oxidase family.</text>
</comment>
<dbReference type="PANTHER" id="PTHR11709">
    <property type="entry name" value="MULTI-COPPER OXIDASE"/>
    <property type="match status" value="1"/>
</dbReference>
<evidence type="ECO:0000256" key="4">
    <source>
        <dbReference type="ARBA" id="ARBA00023002"/>
    </source>
</evidence>
<evidence type="ECO:0000259" key="7">
    <source>
        <dbReference type="Pfam" id="PF00394"/>
    </source>
</evidence>
<keyword evidence="2" id="KW-0479">Metal-binding</keyword>
<evidence type="ECO:0000256" key="5">
    <source>
        <dbReference type="ARBA" id="ARBA00023008"/>
    </source>
</evidence>
<evidence type="ECO:0000259" key="9">
    <source>
        <dbReference type="Pfam" id="PF07732"/>
    </source>
</evidence>
<dbReference type="InterPro" id="IPR011707">
    <property type="entry name" value="Cu-oxidase-like_N"/>
</dbReference>
<dbReference type="CDD" id="cd13851">
    <property type="entry name" value="CuRO_1_Fet3p"/>
    <property type="match status" value="1"/>
</dbReference>
<dbReference type="Pfam" id="PF07732">
    <property type="entry name" value="Cu-oxidase_3"/>
    <property type="match status" value="1"/>
</dbReference>
<feature type="chain" id="PRO_5045795646" description="Multicopper oxidase" evidence="6">
    <location>
        <begin position="19"/>
        <end position="542"/>
    </location>
</feature>
<dbReference type="Gene3D" id="2.60.40.420">
    <property type="entry name" value="Cupredoxins - blue copper proteins"/>
    <property type="match status" value="3"/>
</dbReference>
<dbReference type="InterPro" id="IPR011706">
    <property type="entry name" value="Cu-oxidase_C"/>
</dbReference>
<evidence type="ECO:0000256" key="6">
    <source>
        <dbReference type="SAM" id="SignalP"/>
    </source>
</evidence>
<sequence length="542" mass="58824">MNLLHTLSLLGAVRVACAATVEVYWDITWVTAAPDGYSRPVIGINGAWPCPVLEANVGDTVIVHVDNKLGNETTGLHFHGINQKGTPEMDGPSAVTQCSIPPGSSVTYQWLADAPGTYWYHSHQMGQYPDGLRGPLVVHDPEDPYKGQVDQEVILTCTDWYHSQTIPLVQAMLQPSNTNFRPPLPDSVLINEGGSSQIAFDKGKTYRLRMINFSAFGSCFAHFQNHTMQVIMQDGSYVTKAEASQVYLAPGQRYDVLISAGDSDSGNYPFLIALDVNPDYRNPVAGLGFPYNKTGYLVMDPSKNSTSVDVVDVWNPVDSSLFSNPTGEGPLGPVGTSIKLDATFCFDNNSIPRACLNGRPYVPQIVPTLYSAATTGEDNSNPVVYGGVNPYIAPAGQVIEIVINNLDVGGHPFHLHGHQFQVLEAPTSNSGSFSGDTSKFPAHPAYKDNVLVNAKSYAVIRFKADNPGTWLFHCHVEWHVEMGLTATIIEAPTELRGLTFPQDHIEACEIQGIPYKGNAAGNTKNYTDTTGMLFVNPPTYTG</sequence>
<evidence type="ECO:0008006" key="12">
    <source>
        <dbReference type="Google" id="ProtNLM"/>
    </source>
</evidence>
<dbReference type="InterPro" id="IPR008972">
    <property type="entry name" value="Cupredoxin"/>
</dbReference>
<feature type="domain" description="Plastocyanin-like" evidence="7">
    <location>
        <begin position="152"/>
        <end position="272"/>
    </location>
</feature>
<reference evidence="10 11" key="1">
    <citation type="journal article" date="2024" name="IMA Fungus">
        <title>IMA Genome - F19 : A genome assembly and annotation guide to empower mycologists, including annotated draft genome sequences of Ceratocystis pirilliformis, Diaporthe australafricana, Fusarium ophioides, Paecilomyces lecythidis, and Sporothrix stenoceras.</title>
        <authorList>
            <person name="Aylward J."/>
            <person name="Wilson A.M."/>
            <person name="Visagie C.M."/>
            <person name="Spraker J."/>
            <person name="Barnes I."/>
            <person name="Buitendag C."/>
            <person name="Ceriani C."/>
            <person name="Del Mar Angel L."/>
            <person name="du Plessis D."/>
            <person name="Fuchs T."/>
            <person name="Gasser K."/>
            <person name="Kramer D."/>
            <person name="Li W."/>
            <person name="Munsamy K."/>
            <person name="Piso A."/>
            <person name="Price J.L."/>
            <person name="Sonnekus B."/>
            <person name="Thomas C."/>
            <person name="van der Nest A."/>
            <person name="van Dijk A."/>
            <person name="van Heerden A."/>
            <person name="van Vuuren N."/>
            <person name="Yilmaz N."/>
            <person name="Duong T.A."/>
            <person name="van der Merwe N.A."/>
            <person name="Wingfield M.J."/>
            <person name="Wingfield B.D."/>
        </authorList>
    </citation>
    <scope>NUCLEOTIDE SEQUENCE [LARGE SCALE GENOMIC DNA]</scope>
    <source>
        <strain evidence="10 11">CMW 18300</strain>
    </source>
</reference>
<dbReference type="SUPFAM" id="SSF49503">
    <property type="entry name" value="Cupredoxins"/>
    <property type="match status" value="3"/>
</dbReference>
<keyword evidence="4" id="KW-0560">Oxidoreductase</keyword>
<dbReference type="PROSITE" id="PS00079">
    <property type="entry name" value="MULTICOPPER_OXIDASE1"/>
    <property type="match status" value="2"/>
</dbReference>
<protein>
    <recommendedName>
        <fullName evidence="12">Multicopper oxidase</fullName>
    </recommendedName>
</protein>
<dbReference type="InterPro" id="IPR044130">
    <property type="entry name" value="CuRO_2_Fet3-like"/>
</dbReference>
<dbReference type="InterPro" id="IPR002355">
    <property type="entry name" value="Cu_oxidase_Cu_BS"/>
</dbReference>
<feature type="domain" description="Plastocyanin-like" evidence="9">
    <location>
        <begin position="27"/>
        <end position="142"/>
    </location>
</feature>
<dbReference type="CDD" id="cd13877">
    <property type="entry name" value="CuRO_2_Fet3p_like"/>
    <property type="match status" value="1"/>
</dbReference>
<feature type="signal peptide" evidence="6">
    <location>
        <begin position="1"/>
        <end position="18"/>
    </location>
</feature>
<evidence type="ECO:0000313" key="11">
    <source>
        <dbReference type="Proteomes" id="UP001583177"/>
    </source>
</evidence>
<proteinExistence type="inferred from homology"/>
<name>A0ABR3XFV3_9PEZI</name>
<dbReference type="InterPro" id="IPR045087">
    <property type="entry name" value="Cu-oxidase_fam"/>
</dbReference>
<evidence type="ECO:0000256" key="2">
    <source>
        <dbReference type="ARBA" id="ARBA00022723"/>
    </source>
</evidence>
<dbReference type="Pfam" id="PF07731">
    <property type="entry name" value="Cu-oxidase_2"/>
    <property type="match status" value="1"/>
</dbReference>
<keyword evidence="3 6" id="KW-0732">Signal</keyword>
<keyword evidence="11" id="KW-1185">Reference proteome</keyword>
<comment type="caution">
    <text evidence="10">The sequence shown here is derived from an EMBL/GenBank/DDBJ whole genome shotgun (WGS) entry which is preliminary data.</text>
</comment>
<dbReference type="InterPro" id="IPR001117">
    <property type="entry name" value="Cu-oxidase_2nd"/>
</dbReference>
<evidence type="ECO:0000259" key="8">
    <source>
        <dbReference type="Pfam" id="PF07731"/>
    </source>
</evidence>
<evidence type="ECO:0000256" key="1">
    <source>
        <dbReference type="ARBA" id="ARBA00010609"/>
    </source>
</evidence>
<accession>A0ABR3XFV3</accession>